<dbReference type="InterPro" id="IPR027417">
    <property type="entry name" value="P-loop_NTPase"/>
</dbReference>
<dbReference type="CDD" id="cd03255">
    <property type="entry name" value="ABC_MJ0796_LolCDE_FtsE"/>
    <property type="match status" value="1"/>
</dbReference>
<name>A0A931AEK5_9ACTN</name>
<accession>A0A931AEK5</accession>
<dbReference type="SMART" id="SM00382">
    <property type="entry name" value="AAA"/>
    <property type="match status" value="1"/>
</dbReference>
<keyword evidence="6" id="KW-1185">Reference proteome</keyword>
<sequence length="224" mass="24729">MAEPVIELTGICREFPAQPPVRALDDVRLRADHGDYVAIVGPSGSGKSTLLNVLGLLDRPTSGSYRLDGTETTALRDGARTRLRGRRIGFVFQSFHLLSHRSVVENVMLAEIYGRQPRAGRRDRALAALERVGLGHRTGFPPDRLSGGERQRTAIARALMGEPSLLLCDEPTGNLDSRNTEAVLDLFDELREQGLTIVVITHDREVSTRAERRVRITDGVLVEE</sequence>
<dbReference type="FunFam" id="3.40.50.300:FF:000032">
    <property type="entry name" value="Export ABC transporter ATP-binding protein"/>
    <property type="match status" value="1"/>
</dbReference>
<keyword evidence="2" id="KW-0547">Nucleotide-binding</keyword>
<dbReference type="RefSeq" id="WP_195897601.1">
    <property type="nucleotide sequence ID" value="NZ_JADOGI010000072.1"/>
</dbReference>
<dbReference type="GO" id="GO:0005524">
    <property type="term" value="F:ATP binding"/>
    <property type="evidence" value="ECO:0007669"/>
    <property type="project" value="UniProtKB-KW"/>
</dbReference>
<dbReference type="Gene3D" id="3.40.50.300">
    <property type="entry name" value="P-loop containing nucleotide triphosphate hydrolases"/>
    <property type="match status" value="1"/>
</dbReference>
<dbReference type="InterPro" id="IPR003439">
    <property type="entry name" value="ABC_transporter-like_ATP-bd"/>
</dbReference>
<evidence type="ECO:0000259" key="4">
    <source>
        <dbReference type="PROSITE" id="PS50893"/>
    </source>
</evidence>
<evidence type="ECO:0000313" key="6">
    <source>
        <dbReference type="Proteomes" id="UP000605361"/>
    </source>
</evidence>
<dbReference type="AlphaFoldDB" id="A0A931AEK5"/>
<evidence type="ECO:0000256" key="1">
    <source>
        <dbReference type="ARBA" id="ARBA00022448"/>
    </source>
</evidence>
<organism evidence="5 6">
    <name type="scientific">Nonomuraea cypriaca</name>
    <dbReference type="NCBI Taxonomy" id="1187855"/>
    <lineage>
        <taxon>Bacteria</taxon>
        <taxon>Bacillati</taxon>
        <taxon>Actinomycetota</taxon>
        <taxon>Actinomycetes</taxon>
        <taxon>Streptosporangiales</taxon>
        <taxon>Streptosporangiaceae</taxon>
        <taxon>Nonomuraea</taxon>
    </lineage>
</organism>
<evidence type="ECO:0000256" key="2">
    <source>
        <dbReference type="ARBA" id="ARBA00022741"/>
    </source>
</evidence>
<dbReference type="GO" id="GO:0098796">
    <property type="term" value="C:membrane protein complex"/>
    <property type="evidence" value="ECO:0007669"/>
    <property type="project" value="UniProtKB-ARBA"/>
</dbReference>
<evidence type="ECO:0000256" key="3">
    <source>
        <dbReference type="ARBA" id="ARBA00022840"/>
    </source>
</evidence>
<dbReference type="Pfam" id="PF00005">
    <property type="entry name" value="ABC_tran"/>
    <property type="match status" value="1"/>
</dbReference>
<feature type="domain" description="ABC transporter" evidence="4">
    <location>
        <begin position="6"/>
        <end position="224"/>
    </location>
</feature>
<dbReference type="SUPFAM" id="SSF52540">
    <property type="entry name" value="P-loop containing nucleoside triphosphate hydrolases"/>
    <property type="match status" value="1"/>
</dbReference>
<proteinExistence type="predicted"/>
<evidence type="ECO:0000313" key="5">
    <source>
        <dbReference type="EMBL" id="MBF8188650.1"/>
    </source>
</evidence>
<dbReference type="GO" id="GO:0022857">
    <property type="term" value="F:transmembrane transporter activity"/>
    <property type="evidence" value="ECO:0007669"/>
    <property type="project" value="TreeGrafter"/>
</dbReference>
<keyword evidence="3 5" id="KW-0067">ATP-binding</keyword>
<dbReference type="GO" id="GO:0016887">
    <property type="term" value="F:ATP hydrolysis activity"/>
    <property type="evidence" value="ECO:0007669"/>
    <property type="project" value="InterPro"/>
</dbReference>
<dbReference type="InterPro" id="IPR003593">
    <property type="entry name" value="AAA+_ATPase"/>
</dbReference>
<dbReference type="EMBL" id="JADOGI010000072">
    <property type="protein sequence ID" value="MBF8188650.1"/>
    <property type="molecule type" value="Genomic_DNA"/>
</dbReference>
<keyword evidence="1" id="KW-0813">Transport</keyword>
<dbReference type="InterPro" id="IPR017911">
    <property type="entry name" value="MacB-like_ATP-bd"/>
</dbReference>
<gene>
    <name evidence="5" type="ORF">ITP53_23555</name>
</gene>
<dbReference type="InterPro" id="IPR015854">
    <property type="entry name" value="ABC_transpr_LolD-like"/>
</dbReference>
<dbReference type="PROSITE" id="PS50893">
    <property type="entry name" value="ABC_TRANSPORTER_2"/>
    <property type="match status" value="1"/>
</dbReference>
<protein>
    <submittedName>
        <fullName evidence="5">ABC transporter ATP-binding protein</fullName>
    </submittedName>
</protein>
<comment type="caution">
    <text evidence="5">The sequence shown here is derived from an EMBL/GenBank/DDBJ whole genome shotgun (WGS) entry which is preliminary data.</text>
</comment>
<dbReference type="Proteomes" id="UP000605361">
    <property type="component" value="Unassembled WGS sequence"/>
</dbReference>
<dbReference type="GO" id="GO:0005886">
    <property type="term" value="C:plasma membrane"/>
    <property type="evidence" value="ECO:0007669"/>
    <property type="project" value="TreeGrafter"/>
</dbReference>
<dbReference type="PANTHER" id="PTHR24220:SF86">
    <property type="entry name" value="ABC TRANSPORTER ABCH.1"/>
    <property type="match status" value="1"/>
</dbReference>
<dbReference type="PANTHER" id="PTHR24220">
    <property type="entry name" value="IMPORT ATP-BINDING PROTEIN"/>
    <property type="match status" value="1"/>
</dbReference>
<reference evidence="5" key="1">
    <citation type="submission" date="2020-11" db="EMBL/GenBank/DDBJ databases">
        <title>Whole-genome analyses of Nonomuraea sp. K274.</title>
        <authorList>
            <person name="Veyisoglu A."/>
        </authorList>
    </citation>
    <scope>NUCLEOTIDE SEQUENCE</scope>
    <source>
        <strain evidence="5">K274</strain>
    </source>
</reference>